<dbReference type="Pfam" id="PF13414">
    <property type="entry name" value="TPR_11"/>
    <property type="match status" value="1"/>
</dbReference>
<dbReference type="Gene3D" id="1.25.40.10">
    <property type="entry name" value="Tetratricopeptide repeat domain"/>
    <property type="match status" value="2"/>
</dbReference>
<feature type="repeat" description="TPR" evidence="1">
    <location>
        <begin position="1085"/>
        <end position="1118"/>
    </location>
</feature>
<dbReference type="CDD" id="cd04186">
    <property type="entry name" value="GT_2_like_c"/>
    <property type="match status" value="2"/>
</dbReference>
<accession>A1AUA8</accession>
<dbReference type="KEGG" id="ppd:Ppro_3336"/>
<dbReference type="Gene3D" id="3.90.550.10">
    <property type="entry name" value="Spore Coat Polysaccharide Biosynthesis Protein SpsA, Chain A"/>
    <property type="match status" value="3"/>
</dbReference>
<protein>
    <submittedName>
        <fullName evidence="3">Glycosyl transferase, family 2</fullName>
    </submittedName>
</protein>
<dbReference type="CAZy" id="GT2">
    <property type="family name" value="Glycosyltransferase Family 2"/>
</dbReference>
<feature type="domain" description="Glycosyltransferase 2-like" evidence="2">
    <location>
        <begin position="873"/>
        <end position="989"/>
    </location>
</feature>
<keyword evidence="1" id="KW-0802">TPR repeat</keyword>
<dbReference type="PANTHER" id="PTHR43179">
    <property type="entry name" value="RHAMNOSYLTRANSFERASE WBBL"/>
    <property type="match status" value="1"/>
</dbReference>
<feature type="domain" description="Glycosyltransferase 2-like" evidence="2">
    <location>
        <begin position="10"/>
        <end position="122"/>
    </location>
</feature>
<dbReference type="RefSeq" id="WP_011737146.1">
    <property type="nucleotide sequence ID" value="NC_008609.1"/>
</dbReference>
<dbReference type="PROSITE" id="PS50005">
    <property type="entry name" value="TPR"/>
    <property type="match status" value="1"/>
</dbReference>
<proteinExistence type="predicted"/>
<evidence type="ECO:0000259" key="2">
    <source>
        <dbReference type="Pfam" id="PF00535"/>
    </source>
</evidence>
<dbReference type="EMBL" id="CP000482">
    <property type="protein sequence ID" value="ABL00929.1"/>
    <property type="molecule type" value="Genomic_DNA"/>
</dbReference>
<organism evidence="3 4">
    <name type="scientific">Pelobacter propionicus (strain DSM 2379 / NBRC 103807 / OttBd1)</name>
    <dbReference type="NCBI Taxonomy" id="338966"/>
    <lineage>
        <taxon>Bacteria</taxon>
        <taxon>Pseudomonadati</taxon>
        <taxon>Thermodesulfobacteriota</taxon>
        <taxon>Desulfuromonadia</taxon>
        <taxon>Desulfuromonadales</taxon>
        <taxon>Desulfuromonadaceae</taxon>
        <taxon>Pelobacter</taxon>
    </lineage>
</organism>
<dbReference type="CDD" id="cd02511">
    <property type="entry name" value="Beta4Glucosyltransferase"/>
    <property type="match status" value="1"/>
</dbReference>
<keyword evidence="4" id="KW-1185">Reference proteome</keyword>
<evidence type="ECO:0000256" key="1">
    <source>
        <dbReference type="PROSITE-ProRule" id="PRU00339"/>
    </source>
</evidence>
<gene>
    <name evidence="3" type="ordered locus">Ppro_3336</name>
</gene>
<dbReference type="InterPro" id="IPR011990">
    <property type="entry name" value="TPR-like_helical_dom_sf"/>
</dbReference>
<dbReference type="AlphaFoldDB" id="A1AUA8"/>
<keyword evidence="3" id="KW-0808">Transferase</keyword>
<dbReference type="Pfam" id="PF00535">
    <property type="entry name" value="Glycos_transf_2"/>
    <property type="match status" value="3"/>
</dbReference>
<dbReference type="Proteomes" id="UP000006732">
    <property type="component" value="Chromosome"/>
</dbReference>
<dbReference type="SUPFAM" id="SSF48452">
    <property type="entry name" value="TPR-like"/>
    <property type="match status" value="2"/>
</dbReference>
<dbReference type="eggNOG" id="COG0457">
    <property type="taxonomic scope" value="Bacteria"/>
</dbReference>
<dbReference type="GO" id="GO:0016757">
    <property type="term" value="F:glycosyltransferase activity"/>
    <property type="evidence" value="ECO:0007669"/>
    <property type="project" value="UniProtKB-KW"/>
</dbReference>
<dbReference type="eggNOG" id="COG1216">
    <property type="taxonomic scope" value="Bacteria"/>
</dbReference>
<dbReference type="InterPro" id="IPR019734">
    <property type="entry name" value="TPR_rpt"/>
</dbReference>
<dbReference type="eggNOG" id="COG0463">
    <property type="taxonomic scope" value="Bacteria"/>
</dbReference>
<feature type="domain" description="Glycosyltransferase 2-like" evidence="2">
    <location>
        <begin position="355"/>
        <end position="525"/>
    </location>
</feature>
<dbReference type="SMART" id="SM00028">
    <property type="entry name" value="TPR"/>
    <property type="match status" value="4"/>
</dbReference>
<dbReference type="PANTHER" id="PTHR43179:SF7">
    <property type="entry name" value="RHAMNOSYLTRANSFERASE WBBL"/>
    <property type="match status" value="1"/>
</dbReference>
<sequence length="1268" mass="142147">MQDSRTYSLSIVIPVHNQVVYTQACLKALHASPPDIDHEIIIVDDGSSDSTPQVLAQLAATSSHFRIVRNDYAHGFAAACNRGADVARGHLLLFLNNDTEVQPGWFPPLYALISSNDEIGIVVPKLLLSDGTIQHCGKVWANPSLPASHPHHIYYRFPADHPAVNKSRAYRTVTGACILIRTADFRSVGCFDERYENGWEDDDLCYAITATGKQIYYCAESVVIHHQNKTLNERMDELKGQLPGPGRLRELDQLIKNRVATAEQIQLARQVQATFQAMEAELLRLRDKFDRNRSVFWGKWGSVVKRDDYIYCQQDGVPLSEALSDATPAELALSVENSRWQTDAHLKGNRMPLVSIIILTRNRLDVTKACIASIRKHTPESHEIVFVDNGSTDGTLDWLKELVVNSAEYRLIENHDNLGFSAGCNQGIRAARGSFVLLLNNDVVVTPEWLSGLFECFDEEGVGIVGPMTNNISGPQRWPWPDYRGMDDLDDFARAFRRAKRYQRIATRRVVGFCMLFRRELVDRIGLLDEQFGSGNFEDDDYCLRAALEGFQNRIAVDVFIHHVGSATFQGNNIDYREALLRNQQLFNQKWSKPVTDESLAHRVIRIKTIEKTMNLNQRGFADDAVELLLNQGIRQLPGEPLFYHALASVFMSAGMHQEVVSVLQECPTELPPSTQCLHVQALLGLGRVNEAECIAKSIPESDVEQNDAILLRGHILLAKGDLSAATGCFEKFCKQCPTNAHGFVGLAEIARLSGDGALAALLLERAFRLDPSSISIATRYHASIADQEHLDGSERAVAEARHFYPDSDTLAYIHIDVLLRCERFREAMAVVEHVLVTCKWGEGFLDAAQAVRDRLGPLTISRERKNQGSTISLCMIVKNEERNLPRCLKSLLPIVDEMVVADTGSTDRTREISAIFGARVINVPWSGNFSAARNATLQEANGDWILVMDADEVISSQDYEAIRSLVSSSPLNKVAYSVTSRNYTNRVDLEKWCANRGEYPSEEAGRGWMPSDKARLFPNLSVIRFENPLHEMVEPSLERQGIPSLLVPFVVHHYGYLDDDRQQRKLQQYYELGKRKMVETGGSPKAIVELAIQAAGVKKYDEAMSLWQRALQIDPASPLAYFNLGHVCLQMGMFKEGRDAEKRAMELKQDYREAQVNYLLCQLCLGNIDGALSEVEQFLAKNPDYPVLLLMRGILWATVGNGEKAIHEFRALQNNQVEFSHFIHDVTGKLLQAGQRSYAKNLVAVSQKLGICKEETVLLINSEKRNG</sequence>
<evidence type="ECO:0000313" key="3">
    <source>
        <dbReference type="EMBL" id="ABL00929.1"/>
    </source>
</evidence>
<dbReference type="STRING" id="338966.Ppro_3336"/>
<dbReference type="HOGENOM" id="CLU_264170_0_0_7"/>
<evidence type="ECO:0000313" key="4">
    <source>
        <dbReference type="Proteomes" id="UP000006732"/>
    </source>
</evidence>
<dbReference type="InterPro" id="IPR001173">
    <property type="entry name" value="Glyco_trans_2-like"/>
</dbReference>
<name>A1AUA8_PELPD</name>
<dbReference type="SUPFAM" id="SSF53448">
    <property type="entry name" value="Nucleotide-diphospho-sugar transferases"/>
    <property type="match status" value="3"/>
</dbReference>
<reference evidence="3 4" key="1">
    <citation type="submission" date="2006-10" db="EMBL/GenBank/DDBJ databases">
        <title>Complete sequence of chromosome of Pelobacter propionicus DSM 2379.</title>
        <authorList>
            <consortium name="US DOE Joint Genome Institute"/>
            <person name="Copeland A."/>
            <person name="Lucas S."/>
            <person name="Lapidus A."/>
            <person name="Barry K."/>
            <person name="Detter J.C."/>
            <person name="Glavina del Rio T."/>
            <person name="Hammon N."/>
            <person name="Israni S."/>
            <person name="Dalin E."/>
            <person name="Tice H."/>
            <person name="Pitluck S."/>
            <person name="Saunders E."/>
            <person name="Brettin T."/>
            <person name="Bruce D."/>
            <person name="Han C."/>
            <person name="Tapia R."/>
            <person name="Schmutz J."/>
            <person name="Larimer F."/>
            <person name="Land M."/>
            <person name="Hauser L."/>
            <person name="Kyrpides N."/>
            <person name="Kim E."/>
            <person name="Lovley D."/>
            <person name="Richardson P."/>
        </authorList>
    </citation>
    <scope>NUCLEOTIDE SEQUENCE [LARGE SCALE GENOMIC DNA]</scope>
    <source>
        <strain evidence="4">DSM 2379 / NBRC 103807 / OttBd1</strain>
    </source>
</reference>
<dbReference type="InterPro" id="IPR029044">
    <property type="entry name" value="Nucleotide-diphossugar_trans"/>
</dbReference>